<accession>A0A151PF20</accession>
<dbReference type="EMBL" id="AKHW03000416">
    <property type="protein sequence ID" value="KYO47686.1"/>
    <property type="molecule type" value="Genomic_DNA"/>
</dbReference>
<dbReference type="Proteomes" id="UP000050525">
    <property type="component" value="Unassembled WGS sequence"/>
</dbReference>
<keyword evidence="2" id="KW-1185">Reference proteome</keyword>
<organism evidence="1 2">
    <name type="scientific">Alligator mississippiensis</name>
    <name type="common">American alligator</name>
    <dbReference type="NCBI Taxonomy" id="8496"/>
    <lineage>
        <taxon>Eukaryota</taxon>
        <taxon>Metazoa</taxon>
        <taxon>Chordata</taxon>
        <taxon>Craniata</taxon>
        <taxon>Vertebrata</taxon>
        <taxon>Euteleostomi</taxon>
        <taxon>Archelosauria</taxon>
        <taxon>Archosauria</taxon>
        <taxon>Crocodylia</taxon>
        <taxon>Alligatoridae</taxon>
        <taxon>Alligatorinae</taxon>
        <taxon>Alligator</taxon>
    </lineage>
</organism>
<sequence length="94" mass="10982">MDSITVKRKWCKPSLPVAMAPNYQFYSLDWTISEFPIPLLQPSRRPIHQSISGKGDKECLQRMTACFFLKTTYPCIICQPLKGPYYYRLDLAFK</sequence>
<evidence type="ECO:0000313" key="1">
    <source>
        <dbReference type="EMBL" id="KYO47686.1"/>
    </source>
</evidence>
<name>A0A151PF20_ALLMI</name>
<comment type="caution">
    <text evidence="1">The sequence shown here is derived from an EMBL/GenBank/DDBJ whole genome shotgun (WGS) entry which is preliminary data.</text>
</comment>
<evidence type="ECO:0000313" key="2">
    <source>
        <dbReference type="Proteomes" id="UP000050525"/>
    </source>
</evidence>
<protein>
    <submittedName>
        <fullName evidence="1">Uncharacterized protein</fullName>
    </submittedName>
</protein>
<proteinExistence type="predicted"/>
<reference evidence="1 2" key="1">
    <citation type="journal article" date="2012" name="Genome Biol.">
        <title>Sequencing three crocodilian genomes to illuminate the evolution of archosaurs and amniotes.</title>
        <authorList>
            <person name="St John J.A."/>
            <person name="Braun E.L."/>
            <person name="Isberg S.R."/>
            <person name="Miles L.G."/>
            <person name="Chong A.Y."/>
            <person name="Gongora J."/>
            <person name="Dalzell P."/>
            <person name="Moran C."/>
            <person name="Bed'hom B."/>
            <person name="Abzhanov A."/>
            <person name="Burgess S.C."/>
            <person name="Cooksey A.M."/>
            <person name="Castoe T.A."/>
            <person name="Crawford N.G."/>
            <person name="Densmore L.D."/>
            <person name="Drew J.C."/>
            <person name="Edwards S.V."/>
            <person name="Faircloth B.C."/>
            <person name="Fujita M.K."/>
            <person name="Greenwold M.J."/>
            <person name="Hoffmann F.G."/>
            <person name="Howard J.M."/>
            <person name="Iguchi T."/>
            <person name="Janes D.E."/>
            <person name="Khan S.Y."/>
            <person name="Kohno S."/>
            <person name="de Koning A.J."/>
            <person name="Lance S.L."/>
            <person name="McCarthy F.M."/>
            <person name="McCormack J.E."/>
            <person name="Merchant M.E."/>
            <person name="Peterson D.G."/>
            <person name="Pollock D.D."/>
            <person name="Pourmand N."/>
            <person name="Raney B.J."/>
            <person name="Roessler K.A."/>
            <person name="Sanford J.R."/>
            <person name="Sawyer R.H."/>
            <person name="Schmidt C.J."/>
            <person name="Triplett E.W."/>
            <person name="Tuberville T.D."/>
            <person name="Venegas-Anaya M."/>
            <person name="Howard J.T."/>
            <person name="Jarvis E.D."/>
            <person name="Guillette L.J.Jr."/>
            <person name="Glenn T.C."/>
            <person name="Green R.E."/>
            <person name="Ray D.A."/>
        </authorList>
    </citation>
    <scope>NUCLEOTIDE SEQUENCE [LARGE SCALE GENOMIC DNA]</scope>
    <source>
        <strain evidence="1">KSC_2009_1</strain>
    </source>
</reference>
<dbReference type="AlphaFoldDB" id="A0A151PF20"/>
<gene>
    <name evidence="1" type="ORF">Y1Q_0019773</name>
</gene>